<organism evidence="1 2">
    <name type="scientific">Parendozoicomonas callyspongiae</name>
    <dbReference type="NCBI Taxonomy" id="2942213"/>
    <lineage>
        <taxon>Bacteria</taxon>
        <taxon>Pseudomonadati</taxon>
        <taxon>Pseudomonadota</taxon>
        <taxon>Gammaproteobacteria</taxon>
        <taxon>Oceanospirillales</taxon>
        <taxon>Endozoicomonadaceae</taxon>
        <taxon>Parendozoicomonas</taxon>
    </lineage>
</organism>
<accession>A0ABT0PAF6</accession>
<reference evidence="1 2" key="1">
    <citation type="submission" date="2022-05" db="EMBL/GenBank/DDBJ databases">
        <authorList>
            <person name="Park J.-S."/>
        </authorList>
    </citation>
    <scope>NUCLEOTIDE SEQUENCE [LARGE SCALE GENOMIC DNA]</scope>
    <source>
        <strain evidence="1 2">2012CJ34-2</strain>
    </source>
</reference>
<dbReference type="EMBL" id="JAMFLX010000001">
    <property type="protein sequence ID" value="MCL6268335.1"/>
    <property type="molecule type" value="Genomic_DNA"/>
</dbReference>
<comment type="caution">
    <text evidence="1">The sequence shown here is derived from an EMBL/GenBank/DDBJ whole genome shotgun (WGS) entry which is preliminary data.</text>
</comment>
<evidence type="ECO:0000313" key="1">
    <source>
        <dbReference type="EMBL" id="MCL6268335.1"/>
    </source>
</evidence>
<gene>
    <name evidence="1" type="ORF">M3P05_00015</name>
</gene>
<keyword evidence="2" id="KW-1185">Reference proteome</keyword>
<dbReference type="RefSeq" id="WP_249697165.1">
    <property type="nucleotide sequence ID" value="NZ_JAMFLX010000001.1"/>
</dbReference>
<proteinExistence type="predicted"/>
<dbReference type="PROSITE" id="PS51257">
    <property type="entry name" value="PROKAR_LIPOPROTEIN"/>
    <property type="match status" value="1"/>
</dbReference>
<protein>
    <submittedName>
        <fullName evidence="1">Uncharacterized protein</fullName>
    </submittedName>
</protein>
<dbReference type="Proteomes" id="UP001203338">
    <property type="component" value="Unassembled WGS sequence"/>
</dbReference>
<evidence type="ECO:0000313" key="2">
    <source>
        <dbReference type="Proteomes" id="UP001203338"/>
    </source>
</evidence>
<name>A0ABT0PAF6_9GAMM</name>
<sequence length="45" mass="4824">MRNYICGVFAGVTGHFLVSGCGNRIKDMGDILTLLATAIIGWQLP</sequence>